<dbReference type="SUPFAM" id="SSF52058">
    <property type="entry name" value="L domain-like"/>
    <property type="match status" value="1"/>
</dbReference>
<feature type="domain" description="LRRNT" evidence="6">
    <location>
        <begin position="33"/>
        <end position="56"/>
    </location>
</feature>
<evidence type="ECO:0000256" key="4">
    <source>
        <dbReference type="ARBA" id="ARBA00023180"/>
    </source>
</evidence>
<dbReference type="Pfam" id="PF13855">
    <property type="entry name" value="LRR_8"/>
    <property type="match status" value="1"/>
</dbReference>
<dbReference type="PANTHER" id="PTHR45712:SF30">
    <property type="entry name" value="LRRNT DOMAIN-CONTAINING PROTEIN"/>
    <property type="match status" value="1"/>
</dbReference>
<evidence type="ECO:0000256" key="1">
    <source>
        <dbReference type="ARBA" id="ARBA00022614"/>
    </source>
</evidence>
<evidence type="ECO:0000256" key="5">
    <source>
        <dbReference type="SAM" id="SignalP"/>
    </source>
</evidence>
<comment type="caution">
    <text evidence="7">The sequence shown here is derived from an EMBL/GenBank/DDBJ whole genome shotgun (WGS) entry which is preliminary data.</text>
</comment>
<evidence type="ECO:0000259" key="6">
    <source>
        <dbReference type="Pfam" id="PF01462"/>
    </source>
</evidence>
<evidence type="ECO:0000256" key="2">
    <source>
        <dbReference type="ARBA" id="ARBA00022729"/>
    </source>
</evidence>
<dbReference type="InterPro" id="IPR032675">
    <property type="entry name" value="LRR_dom_sf"/>
</dbReference>
<dbReference type="Proteomes" id="UP000678393">
    <property type="component" value="Unassembled WGS sequence"/>
</dbReference>
<dbReference type="InterPro" id="IPR000372">
    <property type="entry name" value="LRRNT"/>
</dbReference>
<feature type="signal peptide" evidence="5">
    <location>
        <begin position="1"/>
        <end position="27"/>
    </location>
</feature>
<proteinExistence type="predicted"/>
<accession>A0A8S3ZHD2</accession>
<sequence length="295" mass="32735">MANNCWLRMDAILGMFLFCFHWTIGQGQPLYVCPYKECVCDEAEIQCDDRNLTTIPQRDMNALIYMGILNFDGNLLTSIPAGSLPANLLSLSLDRNPLESIDDAAFDESINTLHFLRIEGARFTQIPAALFRLNQLIELSIDYTHILVWDNDGMKKLGANLRSLSMDTVGLTSWPVWLKFFSRLTDLSIFGSTISSLPDDALDIVADTLTGLGLLNNSFTSVPKALSKLTALTSLSLAQNKITDITWLPSLSNLTQLSLSDNRISNSSQLSAALRPYADILSNFGHQQKLSRIHS</sequence>
<dbReference type="PANTHER" id="PTHR45712">
    <property type="entry name" value="AGAP008170-PA"/>
    <property type="match status" value="1"/>
</dbReference>
<dbReference type="OrthoDB" id="5789657at2759"/>
<keyword evidence="8" id="KW-1185">Reference proteome</keyword>
<keyword evidence="4" id="KW-0325">Glycoprotein</keyword>
<organism evidence="7 8">
    <name type="scientific">Candidula unifasciata</name>
    <dbReference type="NCBI Taxonomy" id="100452"/>
    <lineage>
        <taxon>Eukaryota</taxon>
        <taxon>Metazoa</taxon>
        <taxon>Spiralia</taxon>
        <taxon>Lophotrochozoa</taxon>
        <taxon>Mollusca</taxon>
        <taxon>Gastropoda</taxon>
        <taxon>Heterobranchia</taxon>
        <taxon>Euthyneura</taxon>
        <taxon>Panpulmonata</taxon>
        <taxon>Eupulmonata</taxon>
        <taxon>Stylommatophora</taxon>
        <taxon>Helicina</taxon>
        <taxon>Helicoidea</taxon>
        <taxon>Geomitridae</taxon>
        <taxon>Candidula</taxon>
    </lineage>
</organism>
<keyword evidence="2 5" id="KW-0732">Signal</keyword>
<keyword evidence="1" id="KW-0433">Leucine-rich repeat</keyword>
<dbReference type="InterPro" id="IPR001611">
    <property type="entry name" value="Leu-rich_rpt"/>
</dbReference>
<dbReference type="SMART" id="SM00365">
    <property type="entry name" value="LRR_SD22"/>
    <property type="match status" value="2"/>
</dbReference>
<reference evidence="7" key="1">
    <citation type="submission" date="2021-04" db="EMBL/GenBank/DDBJ databases">
        <authorList>
            <consortium name="Molecular Ecology Group"/>
        </authorList>
    </citation>
    <scope>NUCLEOTIDE SEQUENCE</scope>
</reference>
<dbReference type="InterPro" id="IPR050333">
    <property type="entry name" value="SLRP"/>
</dbReference>
<gene>
    <name evidence="7" type="ORF">CUNI_LOCUS12074</name>
</gene>
<protein>
    <recommendedName>
        <fullName evidence="6">LRRNT domain-containing protein</fullName>
    </recommendedName>
</protein>
<evidence type="ECO:0000313" key="8">
    <source>
        <dbReference type="Proteomes" id="UP000678393"/>
    </source>
</evidence>
<dbReference type="EMBL" id="CAJHNH020002374">
    <property type="protein sequence ID" value="CAG5126516.1"/>
    <property type="molecule type" value="Genomic_DNA"/>
</dbReference>
<dbReference type="Pfam" id="PF01462">
    <property type="entry name" value="LRRNT"/>
    <property type="match status" value="1"/>
</dbReference>
<dbReference type="PROSITE" id="PS51450">
    <property type="entry name" value="LRR"/>
    <property type="match status" value="2"/>
</dbReference>
<evidence type="ECO:0000256" key="3">
    <source>
        <dbReference type="ARBA" id="ARBA00022737"/>
    </source>
</evidence>
<dbReference type="Gene3D" id="3.80.10.10">
    <property type="entry name" value="Ribonuclease Inhibitor"/>
    <property type="match status" value="2"/>
</dbReference>
<evidence type="ECO:0000313" key="7">
    <source>
        <dbReference type="EMBL" id="CAG5126516.1"/>
    </source>
</evidence>
<feature type="chain" id="PRO_5035850921" description="LRRNT domain-containing protein" evidence="5">
    <location>
        <begin position="28"/>
        <end position="295"/>
    </location>
</feature>
<keyword evidence="3" id="KW-0677">Repeat</keyword>
<name>A0A8S3ZHD2_9EUPU</name>
<dbReference type="AlphaFoldDB" id="A0A8S3ZHD2"/>